<evidence type="ECO:0000256" key="1">
    <source>
        <dbReference type="SAM" id="MobiDB-lite"/>
    </source>
</evidence>
<feature type="domain" description="Luciferase-like" evidence="2">
    <location>
        <begin position="83"/>
        <end position="193"/>
    </location>
</feature>
<gene>
    <name evidence="3" type="ORF">DSJ38_12560</name>
</gene>
<dbReference type="InterPro" id="IPR011251">
    <property type="entry name" value="Luciferase-like_dom"/>
</dbReference>
<comment type="caution">
    <text evidence="3">The sequence shown here is derived from an EMBL/GenBank/DDBJ whole genome shotgun (WGS) entry which is preliminary data.</text>
</comment>
<dbReference type="InterPro" id="IPR050564">
    <property type="entry name" value="F420-G6PD/mer"/>
</dbReference>
<sequence>MSPASYRAAPPRVGKCQATEHARSSPNRGCRSTTAQISGARAYSCAVRVDAMMIPQPLSQLGDLARRPGRRVLCSPKTAAPSISNATVASPAAPGLELSTGIALAFPRGPFVPAAAAWELQEATSGKFQLGLGTQVRKNVVHRYGMAFHRPGPRLRYLLAVKACFAVFQTGTPDHHGEFDNPDFITAQWSPARIDPPGPSPAGPR</sequence>
<feature type="region of interest" description="Disordered" evidence="1">
    <location>
        <begin position="1"/>
        <end position="33"/>
    </location>
</feature>
<dbReference type="InterPro" id="IPR036661">
    <property type="entry name" value="Luciferase-like_sf"/>
</dbReference>
<dbReference type="Pfam" id="PF00296">
    <property type="entry name" value="Bac_luciferase"/>
    <property type="match status" value="1"/>
</dbReference>
<dbReference type="EMBL" id="QTBD01000156">
    <property type="protein sequence ID" value="REQ51396.1"/>
    <property type="molecule type" value="Genomic_DNA"/>
</dbReference>
<dbReference type="Proteomes" id="UP000256381">
    <property type="component" value="Unassembled WGS sequence"/>
</dbReference>
<dbReference type="PANTHER" id="PTHR43244:SF2">
    <property type="entry name" value="CONSERVED HYPOTHETICAL ALANINE AND PROLINE-RICH PROTEIN"/>
    <property type="match status" value="1"/>
</dbReference>
<dbReference type="AlphaFoldDB" id="A0AB73YQT2"/>
<feature type="compositionally biased region" description="Polar residues" evidence="1">
    <location>
        <begin position="24"/>
        <end position="33"/>
    </location>
</feature>
<evidence type="ECO:0000313" key="3">
    <source>
        <dbReference type="EMBL" id="REQ51396.1"/>
    </source>
</evidence>
<evidence type="ECO:0000313" key="4">
    <source>
        <dbReference type="Proteomes" id="UP000256381"/>
    </source>
</evidence>
<name>A0AB73YQT2_MYCTX</name>
<dbReference type="PANTHER" id="PTHR43244">
    <property type="match status" value="1"/>
</dbReference>
<dbReference type="SUPFAM" id="SSF51679">
    <property type="entry name" value="Bacterial luciferase-like"/>
    <property type="match status" value="1"/>
</dbReference>
<proteinExistence type="predicted"/>
<accession>A0AB73YQT2</accession>
<evidence type="ECO:0000259" key="2">
    <source>
        <dbReference type="Pfam" id="PF00296"/>
    </source>
</evidence>
<dbReference type="GO" id="GO:0016705">
    <property type="term" value="F:oxidoreductase activity, acting on paired donors, with incorporation or reduction of molecular oxygen"/>
    <property type="evidence" value="ECO:0007669"/>
    <property type="project" value="InterPro"/>
</dbReference>
<protein>
    <submittedName>
        <fullName evidence="3">LLM class flavin-dependent oxidoreductase</fullName>
    </submittedName>
</protein>
<dbReference type="Gene3D" id="3.20.20.30">
    <property type="entry name" value="Luciferase-like domain"/>
    <property type="match status" value="1"/>
</dbReference>
<reference evidence="3 4" key="1">
    <citation type="journal article" date="2017" name="N. Engl. J. Med.">
        <title>Transmission of Extensively Drug-Resistant Tuberculosis in South Africa.</title>
        <authorList>
            <person name="Shah N.S."/>
            <person name="Auld S.C."/>
            <person name="Brust J.C."/>
            <person name="Mathema B."/>
            <person name="Ismail N."/>
            <person name="Moodley P."/>
            <person name="Mlisana K."/>
            <person name="Allana S."/>
            <person name="Campbell A."/>
            <person name="Mthiyane T."/>
            <person name="Morris N."/>
            <person name="Mpangase P."/>
            <person name="van der Meulen H."/>
            <person name="Omar S.V."/>
            <person name="Brown T.S."/>
            <person name="Narechania A."/>
            <person name="Shaskina E."/>
            <person name="Kapwata T."/>
            <person name="Kreiswirth B."/>
            <person name="Gandhi N.R."/>
        </authorList>
    </citation>
    <scope>NUCLEOTIDE SEQUENCE [LARGE SCALE GENOMIC DNA]</scope>
    <source>
        <strain evidence="3 4">32301_S10</strain>
    </source>
</reference>
<organism evidence="3 4">
    <name type="scientific">Mycobacterium tuberculosis</name>
    <dbReference type="NCBI Taxonomy" id="1773"/>
    <lineage>
        <taxon>Bacteria</taxon>
        <taxon>Bacillati</taxon>
        <taxon>Actinomycetota</taxon>
        <taxon>Actinomycetes</taxon>
        <taxon>Mycobacteriales</taxon>
        <taxon>Mycobacteriaceae</taxon>
        <taxon>Mycobacterium</taxon>
        <taxon>Mycobacterium tuberculosis complex</taxon>
    </lineage>
</organism>